<feature type="region of interest" description="Disordered" evidence="5">
    <location>
        <begin position="1"/>
        <end position="34"/>
    </location>
</feature>
<keyword evidence="2 4" id="KW-0547">Nucleotide-binding</keyword>
<gene>
    <name evidence="6" type="ORF">D1639_10100</name>
</gene>
<evidence type="ECO:0000256" key="1">
    <source>
        <dbReference type="ARBA" id="ARBA00010638"/>
    </source>
</evidence>
<dbReference type="Pfam" id="PF01812">
    <property type="entry name" value="5-FTHF_cyc-lig"/>
    <property type="match status" value="1"/>
</dbReference>
<proteinExistence type="inferred from homology"/>
<feature type="compositionally biased region" description="Low complexity" evidence="5">
    <location>
        <begin position="15"/>
        <end position="33"/>
    </location>
</feature>
<evidence type="ECO:0000256" key="4">
    <source>
        <dbReference type="RuleBase" id="RU361279"/>
    </source>
</evidence>
<reference evidence="6" key="1">
    <citation type="submission" date="2018-08" db="EMBL/GenBank/DDBJ databases">
        <title>Murine metabolic-syndrome-specific gut microbial biobank.</title>
        <authorList>
            <person name="Liu C."/>
        </authorList>
    </citation>
    <scope>NUCLEOTIDE SEQUENCE [LARGE SCALE GENOMIC DNA]</scope>
    <source>
        <strain evidence="6">Z82</strain>
    </source>
</reference>
<keyword evidence="6" id="KW-0436">Ligase</keyword>
<dbReference type="SUPFAM" id="SSF100950">
    <property type="entry name" value="NagB/RpiA/CoA transferase-like"/>
    <property type="match status" value="1"/>
</dbReference>
<name>A0A7C9NMY5_9BACT</name>
<dbReference type="NCBIfam" id="TIGR02727">
    <property type="entry name" value="MTHFS_bact"/>
    <property type="match status" value="1"/>
</dbReference>
<dbReference type="GO" id="GO:0005524">
    <property type="term" value="F:ATP binding"/>
    <property type="evidence" value="ECO:0007669"/>
    <property type="project" value="UniProtKB-KW"/>
</dbReference>
<evidence type="ECO:0000313" key="6">
    <source>
        <dbReference type="EMBL" id="NBI35367.1"/>
    </source>
</evidence>
<dbReference type="GO" id="GO:0030272">
    <property type="term" value="F:5-formyltetrahydrofolate cyclo-ligase activity"/>
    <property type="evidence" value="ECO:0007669"/>
    <property type="project" value="UniProtKB-EC"/>
</dbReference>
<keyword evidence="4" id="KW-0479">Metal-binding</keyword>
<sequence>MGIIGNKVAARRPLSHAAASRASWRRTPPTARTGTRHVTLTAKARDPQPRSVDKRMPARHFESAERMPMTCAEKQKQALREEALRRRDTIDAPERRQRGEAACERLFAEIAATACNAGLPSVALYDSMGSEAPTGHLVDLALQAGWSVCLPVLHRTDPAAAEGPRAMSFVTFDTDRLQIARKLFLGHPLRTVNLAALADAGIPAVSPQRIDAFVVPLVAFDAAGRRLGYGGGYYDAVLAQVMSESHGRGSRQPFVSGLAFAEQQVDRVPAEPHDIPLPRIEIA</sequence>
<comment type="similarity">
    <text evidence="1 4">Belongs to the 5-formyltetrahydrofolate cyclo-ligase family.</text>
</comment>
<organism evidence="6">
    <name type="scientific">Muribaculaceae bacterium Z82</name>
    <dbReference type="NCBI Taxonomy" id="2304548"/>
    <lineage>
        <taxon>Bacteria</taxon>
        <taxon>Pseudomonadati</taxon>
        <taxon>Bacteroidota</taxon>
        <taxon>Bacteroidia</taxon>
        <taxon>Bacteroidales</taxon>
        <taxon>Muribaculaceae</taxon>
    </lineage>
</organism>
<dbReference type="PANTHER" id="PTHR23407">
    <property type="entry name" value="ATPASE INHIBITOR/5-FORMYLTETRAHYDROFOLATE CYCLO-LIGASE"/>
    <property type="match status" value="1"/>
</dbReference>
<dbReference type="InterPro" id="IPR024185">
    <property type="entry name" value="FTHF_cligase-like_sf"/>
</dbReference>
<dbReference type="GO" id="GO:0035999">
    <property type="term" value="P:tetrahydrofolate interconversion"/>
    <property type="evidence" value="ECO:0007669"/>
    <property type="project" value="TreeGrafter"/>
</dbReference>
<dbReference type="EC" id="6.3.3.2" evidence="4"/>
<protein>
    <recommendedName>
        <fullName evidence="4">5-formyltetrahydrofolate cyclo-ligase</fullName>
        <ecNumber evidence="4">6.3.3.2</ecNumber>
    </recommendedName>
</protein>
<comment type="catalytic activity">
    <reaction evidence="4">
        <text>(6S)-5-formyl-5,6,7,8-tetrahydrofolate + ATP = (6R)-5,10-methenyltetrahydrofolate + ADP + phosphate</text>
        <dbReference type="Rhea" id="RHEA:10488"/>
        <dbReference type="ChEBI" id="CHEBI:30616"/>
        <dbReference type="ChEBI" id="CHEBI:43474"/>
        <dbReference type="ChEBI" id="CHEBI:57455"/>
        <dbReference type="ChEBI" id="CHEBI:57457"/>
        <dbReference type="ChEBI" id="CHEBI:456216"/>
        <dbReference type="EC" id="6.3.3.2"/>
    </reaction>
</comment>
<dbReference type="GO" id="GO:0046872">
    <property type="term" value="F:metal ion binding"/>
    <property type="evidence" value="ECO:0007669"/>
    <property type="project" value="UniProtKB-KW"/>
</dbReference>
<dbReference type="AlphaFoldDB" id="A0A7C9NMY5"/>
<keyword evidence="4" id="KW-0460">Magnesium</keyword>
<evidence type="ECO:0000256" key="5">
    <source>
        <dbReference type="SAM" id="MobiDB-lite"/>
    </source>
</evidence>
<dbReference type="InterPro" id="IPR037171">
    <property type="entry name" value="NagB/RpiA_transferase-like"/>
</dbReference>
<comment type="cofactor">
    <cofactor evidence="4">
        <name>Mg(2+)</name>
        <dbReference type="ChEBI" id="CHEBI:18420"/>
    </cofactor>
</comment>
<dbReference type="InterPro" id="IPR002698">
    <property type="entry name" value="FTHF_cligase"/>
</dbReference>
<keyword evidence="3 4" id="KW-0067">ATP-binding</keyword>
<evidence type="ECO:0000256" key="3">
    <source>
        <dbReference type="ARBA" id="ARBA00022840"/>
    </source>
</evidence>
<dbReference type="PANTHER" id="PTHR23407:SF1">
    <property type="entry name" value="5-FORMYLTETRAHYDROFOLATE CYCLO-LIGASE"/>
    <property type="match status" value="1"/>
</dbReference>
<dbReference type="Gene3D" id="3.40.50.10420">
    <property type="entry name" value="NagB/RpiA/CoA transferase-like"/>
    <property type="match status" value="1"/>
</dbReference>
<dbReference type="GO" id="GO:0009396">
    <property type="term" value="P:folic acid-containing compound biosynthetic process"/>
    <property type="evidence" value="ECO:0007669"/>
    <property type="project" value="TreeGrafter"/>
</dbReference>
<dbReference type="EMBL" id="QWKH01000108">
    <property type="protein sequence ID" value="NBI35367.1"/>
    <property type="molecule type" value="Genomic_DNA"/>
</dbReference>
<comment type="caution">
    <text evidence="6">The sequence shown here is derived from an EMBL/GenBank/DDBJ whole genome shotgun (WGS) entry which is preliminary data.</text>
</comment>
<accession>A0A7C9NMY5</accession>
<evidence type="ECO:0000256" key="2">
    <source>
        <dbReference type="ARBA" id="ARBA00022741"/>
    </source>
</evidence>